<evidence type="ECO:0000313" key="1">
    <source>
        <dbReference type="EMBL" id="VZO39805.1"/>
    </source>
</evidence>
<dbReference type="Proteomes" id="UP000419743">
    <property type="component" value="Unassembled WGS sequence"/>
</dbReference>
<name>A0A7M4DQR1_9MICO</name>
<keyword evidence="2" id="KW-1185">Reference proteome</keyword>
<accession>A0A7M4DQR1</accession>
<sequence length="109" mass="11981">MIRESHTAILERHADFSGTHHTEPYECAWAGEATAFLYAVVPCPDPIALQVEVSAEGRRWLPHGTSAVLPAGAEGIRVPISHFGGWLRLRIDGPAATAFKYDLYLVLKQ</sequence>
<reference evidence="1 2" key="1">
    <citation type="submission" date="2019-11" db="EMBL/GenBank/DDBJ databases">
        <authorList>
            <person name="Criscuolo A."/>
        </authorList>
    </citation>
    <scope>NUCLEOTIDE SEQUENCE [LARGE SCALE GENOMIC DNA]</scope>
    <source>
        <strain evidence="1">CIP111667</strain>
    </source>
</reference>
<organism evidence="1 2">
    <name type="scientific">Occultella aeris</name>
    <dbReference type="NCBI Taxonomy" id="2761496"/>
    <lineage>
        <taxon>Bacteria</taxon>
        <taxon>Bacillati</taxon>
        <taxon>Actinomycetota</taxon>
        <taxon>Actinomycetes</taxon>
        <taxon>Micrococcales</taxon>
        <taxon>Ruaniaceae</taxon>
        <taxon>Occultella</taxon>
    </lineage>
</organism>
<proteinExistence type="predicted"/>
<gene>
    <name evidence="1" type="ORF">HALOF300_04502</name>
</gene>
<dbReference type="AlphaFoldDB" id="A0A7M4DQR1"/>
<evidence type="ECO:0000313" key="2">
    <source>
        <dbReference type="Proteomes" id="UP000419743"/>
    </source>
</evidence>
<dbReference type="RefSeq" id="WP_156743108.1">
    <property type="nucleotide sequence ID" value="NZ_CACRYJ010000064.1"/>
</dbReference>
<protein>
    <submittedName>
        <fullName evidence="1">Uncharacterized protein</fullName>
    </submittedName>
</protein>
<dbReference type="EMBL" id="CACRYJ010000064">
    <property type="protein sequence ID" value="VZO39805.1"/>
    <property type="molecule type" value="Genomic_DNA"/>
</dbReference>
<comment type="caution">
    <text evidence="1">The sequence shown here is derived from an EMBL/GenBank/DDBJ whole genome shotgun (WGS) entry which is preliminary data.</text>
</comment>